<dbReference type="AlphaFoldDB" id="A0AAV5LS87"/>
<comment type="caution">
    <text evidence="3">The sequence shown here is derived from an EMBL/GenBank/DDBJ whole genome shotgun (WGS) entry which is preliminary data.</text>
</comment>
<proteinExistence type="predicted"/>
<protein>
    <recommendedName>
        <fullName evidence="2">DUF4220 domain-containing protein</fullName>
    </recommendedName>
</protein>
<keyword evidence="1" id="KW-0812">Transmembrane</keyword>
<dbReference type="PANTHER" id="PTHR31325">
    <property type="entry name" value="OS01G0798800 PROTEIN-RELATED"/>
    <property type="match status" value="1"/>
</dbReference>
<gene>
    <name evidence="3" type="ORF">SLEP1_g47984</name>
</gene>
<dbReference type="InterPro" id="IPR025315">
    <property type="entry name" value="DUF4220"/>
</dbReference>
<organism evidence="3 4">
    <name type="scientific">Rubroshorea leprosula</name>
    <dbReference type="NCBI Taxonomy" id="152421"/>
    <lineage>
        <taxon>Eukaryota</taxon>
        <taxon>Viridiplantae</taxon>
        <taxon>Streptophyta</taxon>
        <taxon>Embryophyta</taxon>
        <taxon>Tracheophyta</taxon>
        <taxon>Spermatophyta</taxon>
        <taxon>Magnoliopsida</taxon>
        <taxon>eudicotyledons</taxon>
        <taxon>Gunneridae</taxon>
        <taxon>Pentapetalae</taxon>
        <taxon>rosids</taxon>
        <taxon>malvids</taxon>
        <taxon>Malvales</taxon>
        <taxon>Dipterocarpaceae</taxon>
        <taxon>Rubroshorea</taxon>
    </lineage>
</organism>
<dbReference type="Proteomes" id="UP001054252">
    <property type="component" value="Unassembled WGS sequence"/>
</dbReference>
<reference evidence="3 4" key="1">
    <citation type="journal article" date="2021" name="Commun. Biol.">
        <title>The genome of Shorea leprosula (Dipterocarpaceae) highlights the ecological relevance of drought in aseasonal tropical rainforests.</title>
        <authorList>
            <person name="Ng K.K.S."/>
            <person name="Kobayashi M.J."/>
            <person name="Fawcett J.A."/>
            <person name="Hatakeyama M."/>
            <person name="Paape T."/>
            <person name="Ng C.H."/>
            <person name="Ang C.C."/>
            <person name="Tnah L.H."/>
            <person name="Lee C.T."/>
            <person name="Nishiyama T."/>
            <person name="Sese J."/>
            <person name="O'Brien M.J."/>
            <person name="Copetti D."/>
            <person name="Mohd Noor M.I."/>
            <person name="Ong R.C."/>
            <person name="Putra M."/>
            <person name="Sireger I.Z."/>
            <person name="Indrioko S."/>
            <person name="Kosugi Y."/>
            <person name="Izuno A."/>
            <person name="Isagi Y."/>
            <person name="Lee S.L."/>
            <person name="Shimizu K.K."/>
        </authorList>
    </citation>
    <scope>NUCLEOTIDE SEQUENCE [LARGE SCALE GENOMIC DNA]</scope>
    <source>
        <strain evidence="3">214</strain>
    </source>
</reference>
<evidence type="ECO:0000259" key="2">
    <source>
        <dbReference type="Pfam" id="PF13968"/>
    </source>
</evidence>
<sequence>MQLKKIYSLAESLEELLDTCGIRGLIILSLSLQAFLILFSPLRRRTGGKWVWFVTIPTWMAYLLADWVAIFTIGVILRAESSDILPLWAPFLLLHLGGPDTITSFSLEDNELWIRHLLGLLLQVGLTVYIILLSVLSNDILWPPTLLVLIAGIIKYAERNRAFYLASFDHFGDNWERFIPFMPRIPVQFLNFLFFWMIKEIEEESFPEQIAGHLRRMIDKFQNMMCLGSRNQENHQKGSKEIETAKGTSIKALCLLGDIKSLLVGTPLSSFEKLLPAEDMHEMLRAIEIHLSLLYELLHTKLPVVDSKIGYACRIINLGCILGAFVSFSLLKKHLHHYKLLKFDIWLTYVLLIGALALDLISIILLTFSDWITMAHIPEVRNSLKFIDTCRWSNSVPQLNILACRFKNKDGDHPNKMIDLLGIRNLLETIRRSILCLSSKGFVENQVWSFIFTTIKEKNKAGSAYADFAWSLKKFQHMESLLMWHIATEICYRNSPSSTSTSNNSFNHREICKLLSDYMFYLLVMEPTMIDGSPKNLNEVFDGPLWKWPDIIRGEKGSIETIFKDLDKLLLEEEKDVNKLLEITKAVDKD</sequence>
<feature type="transmembrane region" description="Helical" evidence="1">
    <location>
        <begin position="51"/>
        <end position="79"/>
    </location>
</feature>
<feature type="transmembrane region" description="Helical" evidence="1">
    <location>
        <begin position="85"/>
        <end position="105"/>
    </location>
</feature>
<feature type="transmembrane region" description="Helical" evidence="1">
    <location>
        <begin position="20"/>
        <end position="39"/>
    </location>
</feature>
<keyword evidence="1" id="KW-1133">Transmembrane helix</keyword>
<feature type="transmembrane region" description="Helical" evidence="1">
    <location>
        <begin position="117"/>
        <end position="134"/>
    </location>
</feature>
<dbReference type="EMBL" id="BPVZ01000140">
    <property type="protein sequence ID" value="GKV40325.1"/>
    <property type="molecule type" value="Genomic_DNA"/>
</dbReference>
<keyword evidence="1" id="KW-0472">Membrane</keyword>
<feature type="transmembrane region" description="Helical" evidence="1">
    <location>
        <begin position="309"/>
        <end position="331"/>
    </location>
</feature>
<evidence type="ECO:0000313" key="4">
    <source>
        <dbReference type="Proteomes" id="UP001054252"/>
    </source>
</evidence>
<feature type="transmembrane region" description="Helical" evidence="1">
    <location>
        <begin position="343"/>
        <end position="368"/>
    </location>
</feature>
<evidence type="ECO:0000256" key="1">
    <source>
        <dbReference type="SAM" id="Phobius"/>
    </source>
</evidence>
<accession>A0AAV5LS87</accession>
<dbReference type="Pfam" id="PF13968">
    <property type="entry name" value="DUF4220"/>
    <property type="match status" value="1"/>
</dbReference>
<feature type="transmembrane region" description="Helical" evidence="1">
    <location>
        <begin position="140"/>
        <end position="157"/>
    </location>
</feature>
<keyword evidence="4" id="KW-1185">Reference proteome</keyword>
<name>A0AAV5LS87_9ROSI</name>
<evidence type="ECO:0000313" key="3">
    <source>
        <dbReference type="EMBL" id="GKV40325.1"/>
    </source>
</evidence>
<feature type="domain" description="DUF4220" evidence="2">
    <location>
        <begin position="59"/>
        <end position="403"/>
    </location>
</feature>